<comment type="caution">
    <text evidence="1">The sequence shown here is derived from an EMBL/GenBank/DDBJ whole genome shotgun (WGS) entry which is preliminary data.</text>
</comment>
<dbReference type="EMBL" id="JAAPAO010000888">
    <property type="protein sequence ID" value="KAF4652753.1"/>
    <property type="molecule type" value="Genomic_DNA"/>
</dbReference>
<accession>A0A7J6KZG9</accession>
<dbReference type="AlphaFoldDB" id="A0A7J6KZG9"/>
<sequence length="116" mass="13242">MLSFSTAPDKHLWKNMCTRTLQSYSRNIRNDELIADMVKHWMNAKARRKRPKGIKRFAQGSVKTCPSVDESPELEVDIQQDDVGGDGPGRLRRKAYTKAVARFTELVDDEDEDEGS</sequence>
<gene>
    <name evidence="1" type="ORF">FOL47_010864</name>
</gene>
<evidence type="ECO:0000313" key="2">
    <source>
        <dbReference type="Proteomes" id="UP000591131"/>
    </source>
</evidence>
<proteinExistence type="predicted"/>
<dbReference type="Proteomes" id="UP000591131">
    <property type="component" value="Unassembled WGS sequence"/>
</dbReference>
<keyword evidence="2" id="KW-1185">Reference proteome</keyword>
<dbReference type="OrthoDB" id="10540435at2759"/>
<protein>
    <submittedName>
        <fullName evidence="1">Uncharacterized protein</fullName>
    </submittedName>
</protein>
<reference evidence="1 2" key="1">
    <citation type="submission" date="2020-04" db="EMBL/GenBank/DDBJ databases">
        <title>Perkinsus chesapeaki whole genome sequence.</title>
        <authorList>
            <person name="Bogema D.R."/>
        </authorList>
    </citation>
    <scope>NUCLEOTIDE SEQUENCE [LARGE SCALE GENOMIC DNA]</scope>
    <source>
        <strain evidence="1">ATCC PRA-425</strain>
    </source>
</reference>
<evidence type="ECO:0000313" key="1">
    <source>
        <dbReference type="EMBL" id="KAF4652753.1"/>
    </source>
</evidence>
<name>A0A7J6KZG9_PERCH</name>
<organism evidence="1 2">
    <name type="scientific">Perkinsus chesapeaki</name>
    <name type="common">Clam parasite</name>
    <name type="synonym">Perkinsus andrewsi</name>
    <dbReference type="NCBI Taxonomy" id="330153"/>
    <lineage>
        <taxon>Eukaryota</taxon>
        <taxon>Sar</taxon>
        <taxon>Alveolata</taxon>
        <taxon>Perkinsozoa</taxon>
        <taxon>Perkinsea</taxon>
        <taxon>Perkinsida</taxon>
        <taxon>Perkinsidae</taxon>
        <taxon>Perkinsus</taxon>
    </lineage>
</organism>